<dbReference type="Gene3D" id="3.30.70.270">
    <property type="match status" value="2"/>
</dbReference>
<dbReference type="InterPro" id="IPR043128">
    <property type="entry name" value="Rev_trsase/Diguanyl_cyclase"/>
</dbReference>
<dbReference type="PANTHER" id="PTHR37984">
    <property type="entry name" value="PROTEIN CBG26694"/>
    <property type="match status" value="1"/>
</dbReference>
<evidence type="ECO:0000256" key="3">
    <source>
        <dbReference type="ARBA" id="ARBA00022722"/>
    </source>
</evidence>
<dbReference type="GO" id="GO:0015074">
    <property type="term" value="P:DNA integration"/>
    <property type="evidence" value="ECO:0007669"/>
    <property type="project" value="InterPro"/>
</dbReference>
<proteinExistence type="predicted"/>
<dbReference type="GO" id="GO:0003676">
    <property type="term" value="F:nucleic acid binding"/>
    <property type="evidence" value="ECO:0007669"/>
    <property type="project" value="InterPro"/>
</dbReference>
<organism evidence="10 11">
    <name type="scientific">Rhizopus oryzae</name>
    <name type="common">Mucormycosis agent</name>
    <name type="synonym">Rhizopus arrhizus var. delemar</name>
    <dbReference type="NCBI Taxonomy" id="64495"/>
    <lineage>
        <taxon>Eukaryota</taxon>
        <taxon>Fungi</taxon>
        <taxon>Fungi incertae sedis</taxon>
        <taxon>Mucoromycota</taxon>
        <taxon>Mucoromycotina</taxon>
        <taxon>Mucoromycetes</taxon>
        <taxon>Mucorales</taxon>
        <taxon>Mucorineae</taxon>
        <taxon>Rhizopodaceae</taxon>
        <taxon>Rhizopus</taxon>
    </lineage>
</organism>
<keyword evidence="3" id="KW-0540">Nuclease</keyword>
<dbReference type="GO" id="GO:0005634">
    <property type="term" value="C:nucleus"/>
    <property type="evidence" value="ECO:0007669"/>
    <property type="project" value="UniProtKB-ARBA"/>
</dbReference>
<keyword evidence="4" id="KW-0255">Endonuclease</keyword>
<reference evidence="10" key="1">
    <citation type="journal article" date="2020" name="Microb. Genom.">
        <title>Genetic diversity of clinical and environmental Mucorales isolates obtained from an investigation of mucormycosis cases among solid organ transplant recipients.</title>
        <authorList>
            <person name="Nguyen M.H."/>
            <person name="Kaul D."/>
            <person name="Muto C."/>
            <person name="Cheng S.J."/>
            <person name="Richter R.A."/>
            <person name="Bruno V.M."/>
            <person name="Liu G."/>
            <person name="Beyhan S."/>
            <person name="Sundermann A.J."/>
            <person name="Mounaud S."/>
            <person name="Pasculle A.W."/>
            <person name="Nierman W.C."/>
            <person name="Driscoll E."/>
            <person name="Cumbie R."/>
            <person name="Clancy C.J."/>
            <person name="Dupont C.L."/>
        </authorList>
    </citation>
    <scope>NUCLEOTIDE SEQUENCE</scope>
    <source>
        <strain evidence="10">GL11</strain>
    </source>
</reference>
<feature type="region of interest" description="Disordered" evidence="7">
    <location>
        <begin position="19"/>
        <end position="44"/>
    </location>
</feature>
<dbReference type="PANTHER" id="PTHR37984:SF5">
    <property type="entry name" value="PROTEIN NYNRIN-LIKE"/>
    <property type="match status" value="1"/>
</dbReference>
<keyword evidence="1" id="KW-0808">Transferase</keyword>
<dbReference type="InterPro" id="IPR041588">
    <property type="entry name" value="Integrase_H2C2"/>
</dbReference>
<dbReference type="PROSITE" id="PS50994">
    <property type="entry name" value="INTEGRASE"/>
    <property type="match status" value="1"/>
</dbReference>
<feature type="region of interest" description="Disordered" evidence="7">
    <location>
        <begin position="835"/>
        <end position="863"/>
    </location>
</feature>
<keyword evidence="6" id="KW-0695">RNA-directed DNA polymerase</keyword>
<name>A0A9P6WZM1_RHIOR</name>
<dbReference type="Gene3D" id="1.10.340.70">
    <property type="match status" value="1"/>
</dbReference>
<evidence type="ECO:0000256" key="1">
    <source>
        <dbReference type="ARBA" id="ARBA00022679"/>
    </source>
</evidence>
<dbReference type="PROSITE" id="PS50878">
    <property type="entry name" value="RT_POL"/>
    <property type="match status" value="1"/>
</dbReference>
<evidence type="ECO:0000256" key="7">
    <source>
        <dbReference type="SAM" id="MobiDB-lite"/>
    </source>
</evidence>
<dbReference type="Pfam" id="PF17921">
    <property type="entry name" value="Integrase_H2C2"/>
    <property type="match status" value="1"/>
</dbReference>
<comment type="caution">
    <text evidence="10">The sequence shown here is derived from an EMBL/GenBank/DDBJ whole genome shotgun (WGS) entry which is preliminary data.</text>
</comment>
<protein>
    <recommendedName>
        <fullName evidence="12">Reverse transcriptase</fullName>
    </recommendedName>
</protein>
<dbReference type="InterPro" id="IPR036397">
    <property type="entry name" value="RNaseH_sf"/>
</dbReference>
<dbReference type="Gene3D" id="3.10.10.10">
    <property type="entry name" value="HIV Type 1 Reverse Transcriptase, subunit A, domain 1"/>
    <property type="match status" value="1"/>
</dbReference>
<dbReference type="InterPro" id="IPR043502">
    <property type="entry name" value="DNA/RNA_pol_sf"/>
</dbReference>
<dbReference type="InterPro" id="IPR012337">
    <property type="entry name" value="RNaseH-like_sf"/>
</dbReference>
<dbReference type="AlphaFoldDB" id="A0A9P6WZM1"/>
<dbReference type="InterPro" id="IPR050951">
    <property type="entry name" value="Retrovirus_Pol_polyprotein"/>
</dbReference>
<keyword evidence="11" id="KW-1185">Reference proteome</keyword>
<dbReference type="GO" id="GO:0016787">
    <property type="term" value="F:hydrolase activity"/>
    <property type="evidence" value="ECO:0007669"/>
    <property type="project" value="UniProtKB-KW"/>
</dbReference>
<dbReference type="CDD" id="cd09274">
    <property type="entry name" value="RNase_HI_RT_Ty3"/>
    <property type="match status" value="1"/>
</dbReference>
<evidence type="ECO:0000256" key="4">
    <source>
        <dbReference type="ARBA" id="ARBA00022759"/>
    </source>
</evidence>
<dbReference type="Gene3D" id="3.30.420.10">
    <property type="entry name" value="Ribonuclease H-like superfamily/Ribonuclease H"/>
    <property type="match status" value="2"/>
</dbReference>
<dbReference type="Pfam" id="PF17917">
    <property type="entry name" value="RT_RNaseH"/>
    <property type="match status" value="1"/>
</dbReference>
<accession>A0A9P6WZM1</accession>
<dbReference type="CDD" id="cd01647">
    <property type="entry name" value="RT_LTR"/>
    <property type="match status" value="1"/>
</dbReference>
<dbReference type="GO" id="GO:0004519">
    <property type="term" value="F:endonuclease activity"/>
    <property type="evidence" value="ECO:0007669"/>
    <property type="project" value="UniProtKB-KW"/>
</dbReference>
<sequence>MTSLLQDFSDCFDSTPRSTTPLVQHHIDTGDARPISSPPHRASAAENDTINGLIDEMLQQGIIRPSRSPWSSPVVLVPKPDGTVRFCVDYRRLNGVTTKDVYPLTRVDDALHSLGNAKYFSTMDLTSSYCQIELDEESKPKSAFVCRRGLFEFVRMPFGLCSAPATMQRLMDSVLAGLKWQTCLVYLDDIITFSPTFDQHLKDLREVLSRLRAASLKIKLSKCHFGSNRISFLGYVLSPDGLHTDPEKVRAVASFPVPTSVDGLRSFLGLAGYYRCFISRFSQIAAPLTELLQQDAQWVWSERQQQAFDLLRSSLLTAPVLRFPDFSRSFELHTDGACSSGIGVILCRRDPDNRRAYAVAYASRSLSPAEKNYGVSEVEALAIVWGIKKFAHYLAGTKFTVVTDHHALQFLQSKKSSDLRGRLARWALLLQQHDFSIIYRPGKENTGPDALSRYPVSSSSISSLICSLAVSDLVSAQASDRFCIGIRGTSPLPAGFSDESGVLFFGARPVLPDSLKEEAFDLLHSNTTAGHLGVSRTLQRFIRLFYFPNMNEWIKDKVGSCEVCLRVKKPHVTLGHTSMVHSDSPVQPFDTIAIDTFGPLPVSRSGNRYVVVIQCVFSRYVVLFPVPENNDVWKLAAHLQVKQKFTPAYHPQSNGLVERFMGTLRNMIISYMDLRSHQYTWDEHFGEFMFAYNSSVHEATKLTPFSLVHGREPRSLLSVDFGSLMVSPFEYQQQVKDYLSRAFAIVQLENMHTQAKNAIAYNTHRQKPSFQVGDSVLVYFPVQSNSAMGRSGKLSRCWRGPFLITSILSSDRFDLVELSNMKSWTNVHATRIKRYSPGNADIPSSSPPDVVSAGQEYRNPNSDWTTQTDLAKNFLDSNIDHSQTTGNFHHK</sequence>
<evidence type="ECO:0000259" key="9">
    <source>
        <dbReference type="PROSITE" id="PS50994"/>
    </source>
</evidence>
<evidence type="ECO:0000256" key="2">
    <source>
        <dbReference type="ARBA" id="ARBA00022695"/>
    </source>
</evidence>
<dbReference type="InterPro" id="IPR041373">
    <property type="entry name" value="RT_RNaseH"/>
</dbReference>
<keyword evidence="2" id="KW-0548">Nucleotidyltransferase</keyword>
<feature type="domain" description="Reverse transcriptase" evidence="8">
    <location>
        <begin position="58"/>
        <end position="237"/>
    </location>
</feature>
<evidence type="ECO:0000256" key="6">
    <source>
        <dbReference type="ARBA" id="ARBA00022918"/>
    </source>
</evidence>
<dbReference type="Pfam" id="PF00078">
    <property type="entry name" value="RVT_1"/>
    <property type="match status" value="1"/>
</dbReference>
<evidence type="ECO:0000313" key="11">
    <source>
        <dbReference type="Proteomes" id="UP000716291"/>
    </source>
</evidence>
<dbReference type="InterPro" id="IPR001584">
    <property type="entry name" value="Integrase_cat-core"/>
</dbReference>
<gene>
    <name evidence="10" type="ORF">G6F64_011498</name>
</gene>
<dbReference type="SUPFAM" id="SSF53098">
    <property type="entry name" value="Ribonuclease H-like"/>
    <property type="match status" value="1"/>
</dbReference>
<dbReference type="FunFam" id="3.30.70.270:FF:000020">
    <property type="entry name" value="Transposon Tf2-6 polyprotein-like Protein"/>
    <property type="match status" value="1"/>
</dbReference>
<dbReference type="Proteomes" id="UP000716291">
    <property type="component" value="Unassembled WGS sequence"/>
</dbReference>
<dbReference type="GO" id="GO:0003964">
    <property type="term" value="F:RNA-directed DNA polymerase activity"/>
    <property type="evidence" value="ECO:0007669"/>
    <property type="project" value="UniProtKB-KW"/>
</dbReference>
<evidence type="ECO:0000256" key="5">
    <source>
        <dbReference type="ARBA" id="ARBA00022801"/>
    </source>
</evidence>
<keyword evidence="5" id="KW-0378">Hydrolase</keyword>
<feature type="domain" description="Integrase catalytic" evidence="9">
    <location>
        <begin position="508"/>
        <end position="712"/>
    </location>
</feature>
<dbReference type="EMBL" id="JAANQT010002828">
    <property type="protein sequence ID" value="KAG1301778.1"/>
    <property type="molecule type" value="Genomic_DNA"/>
</dbReference>
<dbReference type="SUPFAM" id="SSF56672">
    <property type="entry name" value="DNA/RNA polymerases"/>
    <property type="match status" value="1"/>
</dbReference>
<dbReference type="InterPro" id="IPR000477">
    <property type="entry name" value="RT_dom"/>
</dbReference>
<evidence type="ECO:0008006" key="12">
    <source>
        <dbReference type="Google" id="ProtNLM"/>
    </source>
</evidence>
<evidence type="ECO:0000259" key="8">
    <source>
        <dbReference type="PROSITE" id="PS50878"/>
    </source>
</evidence>
<evidence type="ECO:0000313" key="10">
    <source>
        <dbReference type="EMBL" id="KAG1301778.1"/>
    </source>
</evidence>